<keyword evidence="6 10" id="KW-0732">Signal</keyword>
<evidence type="ECO:0000256" key="10">
    <source>
        <dbReference type="SAM" id="SignalP"/>
    </source>
</evidence>
<feature type="chain" id="PRO_5003577387" description="Protein amnionless" evidence="10">
    <location>
        <begin position="26"/>
        <end position="223"/>
    </location>
</feature>
<keyword evidence="5" id="KW-0812">Transmembrane</keyword>
<accession>H2XR15</accession>
<evidence type="ECO:0000313" key="11">
    <source>
        <dbReference type="Ensembl" id="ENSCINP00000032099.1"/>
    </source>
</evidence>
<dbReference type="Ensembl" id="ENSCINT00000036105.1">
    <property type="protein sequence ID" value="ENSCINP00000032099.1"/>
    <property type="gene ID" value="ENSCING00000023032.1"/>
</dbReference>
<keyword evidence="4" id="KW-1003">Cell membrane</keyword>
<keyword evidence="3" id="KW-0813">Transport</keyword>
<keyword evidence="9" id="KW-0472">Membrane</keyword>
<sequence length="223" mass="25097">MFRSRVLVLLFRGLLLLSAFTACYSKQYTQTFVSNSNFDNPERWVGHGVPCAEDSIVFNEDQVVSIFVQTNASIKELYFPLNGEFIFADGVVWSADESLSPCVGDDHGDHVLTYNSDPYNWFDIGNWQGSDENGDELSSKDLLDIEKIPCDFDTAAFPLKQSWMVSMPEDINLHRLVIWNQDFDSATFSNYRTTGRGRYQFTGSGVISAERAICSDVTGCACR</sequence>
<reference evidence="11" key="4">
    <citation type="submission" date="2025-09" db="UniProtKB">
        <authorList>
            <consortium name="Ensembl"/>
        </authorList>
    </citation>
    <scope>IDENTIFICATION</scope>
</reference>
<dbReference type="OMA" id="WCATSTE"/>
<dbReference type="EMBL" id="EAAA01000596">
    <property type="status" value="NOT_ANNOTATED_CDS"/>
    <property type="molecule type" value="Genomic_DNA"/>
</dbReference>
<reference evidence="12" key="1">
    <citation type="journal article" date="2002" name="Science">
        <title>The draft genome of Ciona intestinalis: insights into chordate and vertebrate origins.</title>
        <authorList>
            <person name="Dehal P."/>
            <person name="Satou Y."/>
            <person name="Campbell R.K."/>
            <person name="Chapman J."/>
            <person name="Degnan B."/>
            <person name="De Tomaso A."/>
            <person name="Davidson B."/>
            <person name="Di Gregorio A."/>
            <person name="Gelpke M."/>
            <person name="Goodstein D.M."/>
            <person name="Harafuji N."/>
            <person name="Hastings K.E."/>
            <person name="Ho I."/>
            <person name="Hotta K."/>
            <person name="Huang W."/>
            <person name="Kawashima T."/>
            <person name="Lemaire P."/>
            <person name="Martinez D."/>
            <person name="Meinertzhagen I.A."/>
            <person name="Necula S."/>
            <person name="Nonaka M."/>
            <person name="Putnam N."/>
            <person name="Rash S."/>
            <person name="Saiga H."/>
            <person name="Satake M."/>
            <person name="Terry A."/>
            <person name="Yamada L."/>
            <person name="Wang H.G."/>
            <person name="Awazu S."/>
            <person name="Azumi K."/>
            <person name="Boore J."/>
            <person name="Branno M."/>
            <person name="Chin-Bow S."/>
            <person name="DeSantis R."/>
            <person name="Doyle S."/>
            <person name="Francino P."/>
            <person name="Keys D.N."/>
            <person name="Haga S."/>
            <person name="Hayashi H."/>
            <person name="Hino K."/>
            <person name="Imai K.S."/>
            <person name="Inaba K."/>
            <person name="Kano S."/>
            <person name="Kobayashi K."/>
            <person name="Kobayashi M."/>
            <person name="Lee B.I."/>
            <person name="Makabe K.W."/>
            <person name="Manohar C."/>
            <person name="Matassi G."/>
            <person name="Medina M."/>
            <person name="Mochizuki Y."/>
            <person name="Mount S."/>
            <person name="Morishita T."/>
            <person name="Miura S."/>
            <person name="Nakayama A."/>
            <person name="Nishizaka S."/>
            <person name="Nomoto H."/>
            <person name="Ohta F."/>
            <person name="Oishi K."/>
            <person name="Rigoutsos I."/>
            <person name="Sano M."/>
            <person name="Sasaki A."/>
            <person name="Sasakura Y."/>
            <person name="Shoguchi E."/>
            <person name="Shin-i T."/>
            <person name="Spagnuolo A."/>
            <person name="Stainier D."/>
            <person name="Suzuki M.M."/>
            <person name="Tassy O."/>
            <person name="Takatori N."/>
            <person name="Tokuoka M."/>
            <person name="Yagi K."/>
            <person name="Yoshizaki F."/>
            <person name="Wada S."/>
            <person name="Zhang C."/>
            <person name="Hyatt P.D."/>
            <person name="Larimer F."/>
            <person name="Detter C."/>
            <person name="Doggett N."/>
            <person name="Glavina T."/>
            <person name="Hawkins T."/>
            <person name="Richardson P."/>
            <person name="Lucas S."/>
            <person name="Kohara Y."/>
            <person name="Levine M."/>
            <person name="Satoh N."/>
            <person name="Rokhsar D.S."/>
        </authorList>
    </citation>
    <scope>NUCLEOTIDE SEQUENCE [LARGE SCALE GENOMIC DNA]</scope>
</reference>
<dbReference type="InterPro" id="IPR026112">
    <property type="entry name" value="AMN"/>
</dbReference>
<dbReference type="PANTHER" id="PTHR14995:SF2">
    <property type="entry name" value="PROTEIN AMNIONLESS"/>
    <property type="match status" value="1"/>
</dbReference>
<keyword evidence="12" id="KW-1185">Reference proteome</keyword>
<keyword evidence="8" id="KW-1133">Transmembrane helix</keyword>
<feature type="signal peptide" evidence="10">
    <location>
        <begin position="1"/>
        <end position="25"/>
    </location>
</feature>
<dbReference type="AlphaFoldDB" id="H2XR15"/>
<evidence type="ECO:0000256" key="7">
    <source>
        <dbReference type="ARBA" id="ARBA00022927"/>
    </source>
</evidence>
<reference evidence="11" key="2">
    <citation type="journal article" date="2008" name="Genome Biol.">
        <title>Improved genome assembly and evidence-based global gene model set for the chordate Ciona intestinalis: new insight into intron and operon populations.</title>
        <authorList>
            <person name="Satou Y."/>
            <person name="Mineta K."/>
            <person name="Ogasawara M."/>
            <person name="Sasakura Y."/>
            <person name="Shoguchi E."/>
            <person name="Ueno K."/>
            <person name="Yamada L."/>
            <person name="Matsumoto J."/>
            <person name="Wasserscheid J."/>
            <person name="Dewar K."/>
            <person name="Wiley G.B."/>
            <person name="Macmil S.L."/>
            <person name="Roe B.A."/>
            <person name="Zeller R.W."/>
            <person name="Hastings K.E."/>
            <person name="Lemaire P."/>
            <person name="Lindquist E."/>
            <person name="Endo T."/>
            <person name="Hotta K."/>
            <person name="Inaba K."/>
        </authorList>
    </citation>
    <scope>NUCLEOTIDE SEQUENCE [LARGE SCALE GENOMIC DNA]</scope>
    <source>
        <strain evidence="11">wild type</strain>
    </source>
</reference>
<dbReference type="GO" id="GO:0005886">
    <property type="term" value="C:plasma membrane"/>
    <property type="evidence" value="ECO:0007669"/>
    <property type="project" value="UniProtKB-SubCell"/>
</dbReference>
<comment type="subcellular location">
    <subcellularLocation>
        <location evidence="1">Cell membrane</location>
        <topology evidence="1">Single-pass type I membrane protein</topology>
    </subcellularLocation>
</comment>
<evidence type="ECO:0000256" key="9">
    <source>
        <dbReference type="ARBA" id="ARBA00023136"/>
    </source>
</evidence>
<keyword evidence="7" id="KW-0653">Protein transport</keyword>
<dbReference type="GO" id="GO:0015031">
    <property type="term" value="P:protein transport"/>
    <property type="evidence" value="ECO:0007669"/>
    <property type="project" value="UniProtKB-KW"/>
</dbReference>
<dbReference type="InParanoid" id="H2XR15"/>
<dbReference type="Pfam" id="PF14828">
    <property type="entry name" value="Amnionless"/>
    <property type="match status" value="1"/>
</dbReference>
<evidence type="ECO:0000256" key="5">
    <source>
        <dbReference type="ARBA" id="ARBA00022692"/>
    </source>
</evidence>
<evidence type="ECO:0000313" key="12">
    <source>
        <dbReference type="Proteomes" id="UP000008144"/>
    </source>
</evidence>
<reference evidence="11" key="3">
    <citation type="submission" date="2025-08" db="UniProtKB">
        <authorList>
            <consortium name="Ensembl"/>
        </authorList>
    </citation>
    <scope>IDENTIFICATION</scope>
</reference>
<evidence type="ECO:0000256" key="6">
    <source>
        <dbReference type="ARBA" id="ARBA00022729"/>
    </source>
</evidence>
<name>H2XR15_CIOIN</name>
<dbReference type="Proteomes" id="UP000008144">
    <property type="component" value="Chromosome 10"/>
</dbReference>
<evidence type="ECO:0000256" key="8">
    <source>
        <dbReference type="ARBA" id="ARBA00022989"/>
    </source>
</evidence>
<dbReference type="PANTHER" id="PTHR14995">
    <property type="entry name" value="AMNIONLESS"/>
    <property type="match status" value="1"/>
</dbReference>
<evidence type="ECO:0000256" key="1">
    <source>
        <dbReference type="ARBA" id="ARBA00004251"/>
    </source>
</evidence>
<dbReference type="STRING" id="7719.ENSCINP00000032099"/>
<protein>
    <recommendedName>
        <fullName evidence="2">Protein amnionless</fullName>
    </recommendedName>
</protein>
<dbReference type="GeneTree" id="ENSGT00390000007463"/>
<organism evidence="11 12">
    <name type="scientific">Ciona intestinalis</name>
    <name type="common">Transparent sea squirt</name>
    <name type="synonym">Ascidia intestinalis</name>
    <dbReference type="NCBI Taxonomy" id="7719"/>
    <lineage>
        <taxon>Eukaryota</taxon>
        <taxon>Metazoa</taxon>
        <taxon>Chordata</taxon>
        <taxon>Tunicata</taxon>
        <taxon>Ascidiacea</taxon>
        <taxon>Phlebobranchia</taxon>
        <taxon>Cionidae</taxon>
        <taxon>Ciona</taxon>
    </lineage>
</organism>
<dbReference type="PROSITE" id="PS51257">
    <property type="entry name" value="PROKAR_LIPOPROTEIN"/>
    <property type="match status" value="1"/>
</dbReference>
<evidence type="ECO:0000256" key="3">
    <source>
        <dbReference type="ARBA" id="ARBA00022448"/>
    </source>
</evidence>
<proteinExistence type="predicted"/>
<dbReference type="HOGENOM" id="CLU_1242541_0_0_1"/>
<evidence type="ECO:0000256" key="2">
    <source>
        <dbReference type="ARBA" id="ARBA00021200"/>
    </source>
</evidence>
<evidence type="ECO:0000256" key="4">
    <source>
        <dbReference type="ARBA" id="ARBA00022475"/>
    </source>
</evidence>